<sequence>MESKEFSTEPLRWPVDGTESKELDLAYNSVPLLPHDPNAAKETDVTEGLSPGRDRGIKDRLFMALPLVTHFLGSVGIAMTLLYGLNRTQLYLERQPRVKLADGTEDSSTLGRYNILQSDVVTMLSGALMILRWFGAAWAGPLCLRVMFFLAERNGVYRHDISWIISYGILPPKAYLRHSQNFLIGMVLIFTLAPYPASPLLTGAISWVPNSSTLKPSGSLSSYTIAYTGLLSDTIKQVGWDHGEPQKKSALLGSTVDSYDFHASYAYSANFRSFLVKNLNLPWGQKVEEYVFKRVTSSVARLDVNSTVDSIFLPYFMVKKIEWLSGPDNYLNQTYNEMVNRSDIYPNFHDVMSEPRGAALMANLRPDGSANITQTWSLLINVQMDHIRSSPSIRCSNSTFIAQNTTIPTFGYALNQTKVGDVIYELYGCFAYAKISFEAGVGLCRNCRVSAFSTVQNDTAMEWLEAGPPVNGAVLEIPFIYMVLQDMYKYLPAIAPLRESLPDPTSDLETYIKALLTRCYSSVWNSWTDSISSDLPPLNSSYAPALPTLQASVSSTRVYAWLVLQLLATLAGTIFLYLELSSKHLLTGDTRMVMFDIDSTEVPVPNRKGKSGKEELLGIKPDEDRWKVIIASGFRRREYS</sequence>
<evidence type="ECO:0000313" key="2">
    <source>
        <dbReference type="EMBL" id="KAF8702101.1"/>
    </source>
</evidence>
<accession>A0A8H7HQF9</accession>
<keyword evidence="1" id="KW-1133">Transmembrane helix</keyword>
<proteinExistence type="predicted"/>
<keyword evidence="1" id="KW-0812">Transmembrane</keyword>
<dbReference type="OrthoDB" id="3227939at2759"/>
<reference evidence="2" key="1">
    <citation type="submission" date="2020-09" db="EMBL/GenBank/DDBJ databases">
        <title>Comparative genome analyses of four rice-infecting Rhizoctonia solani isolates reveal extensive enrichment of homogalacturonan modification genes.</title>
        <authorList>
            <person name="Lee D.-Y."/>
            <person name="Jeon J."/>
            <person name="Kim K.-T."/>
            <person name="Cheong K."/>
            <person name="Song H."/>
            <person name="Choi G."/>
            <person name="Ko J."/>
            <person name="Opiyo S.O."/>
            <person name="Zuo S."/>
            <person name="Madhav S."/>
            <person name="Lee Y.-H."/>
            <person name="Wang G.-L."/>
        </authorList>
    </citation>
    <scope>NUCLEOTIDE SEQUENCE</scope>
    <source>
        <strain evidence="2">AG1-IA WGL</strain>
    </source>
</reference>
<name>A0A8H7HQF9_9AGAM</name>
<feature type="transmembrane region" description="Helical" evidence="1">
    <location>
        <begin position="558"/>
        <end position="578"/>
    </location>
</feature>
<organism evidence="2 3">
    <name type="scientific">Rhizoctonia solani</name>
    <dbReference type="NCBI Taxonomy" id="456999"/>
    <lineage>
        <taxon>Eukaryota</taxon>
        <taxon>Fungi</taxon>
        <taxon>Dikarya</taxon>
        <taxon>Basidiomycota</taxon>
        <taxon>Agaricomycotina</taxon>
        <taxon>Agaricomycetes</taxon>
        <taxon>Cantharellales</taxon>
        <taxon>Ceratobasidiaceae</taxon>
        <taxon>Rhizoctonia</taxon>
    </lineage>
</organism>
<evidence type="ECO:0000256" key="1">
    <source>
        <dbReference type="SAM" id="Phobius"/>
    </source>
</evidence>
<gene>
    <name evidence="2" type="ORF">RHS03_06428</name>
</gene>
<dbReference type="Proteomes" id="UP000602905">
    <property type="component" value="Unassembled WGS sequence"/>
</dbReference>
<comment type="caution">
    <text evidence="2">The sequence shown here is derived from an EMBL/GenBank/DDBJ whole genome shotgun (WGS) entry which is preliminary data.</text>
</comment>
<dbReference type="EMBL" id="JACYCD010000132">
    <property type="protein sequence ID" value="KAF8702101.1"/>
    <property type="molecule type" value="Genomic_DNA"/>
</dbReference>
<feature type="non-terminal residue" evidence="2">
    <location>
        <position position="640"/>
    </location>
</feature>
<dbReference type="AlphaFoldDB" id="A0A8H7HQF9"/>
<protein>
    <recommendedName>
        <fullName evidence="4">Transmembrane protein</fullName>
    </recommendedName>
</protein>
<feature type="transmembrane region" description="Helical" evidence="1">
    <location>
        <begin position="61"/>
        <end position="85"/>
    </location>
</feature>
<evidence type="ECO:0008006" key="4">
    <source>
        <dbReference type="Google" id="ProtNLM"/>
    </source>
</evidence>
<feature type="transmembrane region" description="Helical" evidence="1">
    <location>
        <begin position="182"/>
        <end position="208"/>
    </location>
</feature>
<keyword evidence="1" id="KW-0472">Membrane</keyword>
<evidence type="ECO:0000313" key="3">
    <source>
        <dbReference type="Proteomes" id="UP000602905"/>
    </source>
</evidence>
<feature type="transmembrane region" description="Helical" evidence="1">
    <location>
        <begin position="130"/>
        <end position="151"/>
    </location>
</feature>